<evidence type="ECO:0000256" key="1">
    <source>
        <dbReference type="ARBA" id="ARBA00004173"/>
    </source>
</evidence>
<sequence length="396" mass="43054">MSTARLTFLYPHLFRSARLGESAAARTVRSRCRKPAANAAPRAAAAAALSTTTRANEAVFERHGKAVNPQLPDVVQLPQPQSPAAASSEASSQKDAAAGEQLGAEMLSDEAKEEAARRADTAPKGGTGATREAEPTPQQKAAEEKMQSSGPMDAVLHMPPPGAVAHPHIAKPPYVHHFDTYTLVKQLEAGGYSKDQAITVMKAVRALLAQNLDVAQEGLVSKSDVDNETYLFRAACSELSSEVTNNRKSADEVSRQQRTLLHHEVDILNQKLSQDLMTLRDDVKGMFNDRKMAVREEERRQEGAIQQVNLDISVTLTSDAKSEIEGLRWILIRRSVLGIIFMAVLTLGTLRYATYVNHENKKAADEKAREAENLKRNGGREDKAPAHEAAAILAAN</sequence>
<keyword evidence="11" id="KW-1185">Reference proteome</keyword>
<comment type="subcellular location">
    <subcellularLocation>
        <location evidence="2">Membrane</location>
    </subcellularLocation>
    <subcellularLocation>
        <location evidence="1">Mitochondrion</location>
    </subcellularLocation>
</comment>
<keyword evidence="7 9" id="KW-0472">Membrane</keyword>
<feature type="region of interest" description="Disordered" evidence="8">
    <location>
        <begin position="73"/>
        <end position="147"/>
    </location>
</feature>
<dbReference type="Gene3D" id="1.20.5.340">
    <property type="match status" value="1"/>
</dbReference>
<accession>A0A9P9WGU1</accession>
<evidence type="ECO:0000256" key="5">
    <source>
        <dbReference type="ARBA" id="ARBA00023054"/>
    </source>
</evidence>
<protein>
    <recommendedName>
        <fullName evidence="12">MOZ protein represents a chromatin-associated acetyltransferase</fullName>
    </recommendedName>
</protein>
<dbReference type="AlphaFoldDB" id="A0A9P9WGU1"/>
<evidence type="ECO:0000313" key="11">
    <source>
        <dbReference type="Proteomes" id="UP000829685"/>
    </source>
</evidence>
<evidence type="ECO:0008006" key="12">
    <source>
        <dbReference type="Google" id="ProtNLM"/>
    </source>
</evidence>
<feature type="compositionally biased region" description="Low complexity" evidence="8">
    <location>
        <begin position="73"/>
        <end position="98"/>
    </location>
</feature>
<feature type="region of interest" description="Disordered" evidence="8">
    <location>
        <begin position="366"/>
        <end position="396"/>
    </location>
</feature>
<evidence type="ECO:0000313" key="10">
    <source>
        <dbReference type="EMBL" id="KAI1862539.1"/>
    </source>
</evidence>
<dbReference type="PANTHER" id="PTHR14360:SF12">
    <property type="entry name" value="MOZ PROTEIN REPRESENTS A CHROMATIN-ASSOCIATED ACETYLTRANSFERASE"/>
    <property type="match status" value="1"/>
</dbReference>
<dbReference type="Proteomes" id="UP000829685">
    <property type="component" value="Unassembled WGS sequence"/>
</dbReference>
<evidence type="ECO:0000256" key="7">
    <source>
        <dbReference type="ARBA" id="ARBA00023136"/>
    </source>
</evidence>
<gene>
    <name evidence="10" type="ORF">JX265_009253</name>
</gene>
<name>A0A9P9WGU1_9PEZI</name>
<keyword evidence="4 9" id="KW-1133">Transmembrane helix</keyword>
<feature type="transmembrane region" description="Helical" evidence="9">
    <location>
        <begin position="335"/>
        <end position="353"/>
    </location>
</feature>
<comment type="caution">
    <text evidence="10">The sequence shown here is derived from an EMBL/GenBank/DDBJ whole genome shotgun (WGS) entry which is preliminary data.</text>
</comment>
<proteinExistence type="predicted"/>
<feature type="compositionally biased region" description="Basic and acidic residues" evidence="8">
    <location>
        <begin position="366"/>
        <end position="386"/>
    </location>
</feature>
<feature type="compositionally biased region" description="Basic and acidic residues" evidence="8">
    <location>
        <begin position="109"/>
        <end position="121"/>
    </location>
</feature>
<dbReference type="GO" id="GO:0005739">
    <property type="term" value="C:mitochondrion"/>
    <property type="evidence" value="ECO:0007669"/>
    <property type="project" value="UniProtKB-SubCell"/>
</dbReference>
<keyword evidence="6" id="KW-0496">Mitochondrion</keyword>
<evidence type="ECO:0000256" key="3">
    <source>
        <dbReference type="ARBA" id="ARBA00022692"/>
    </source>
</evidence>
<evidence type="ECO:0000256" key="2">
    <source>
        <dbReference type="ARBA" id="ARBA00004370"/>
    </source>
</evidence>
<reference evidence="10" key="1">
    <citation type="submission" date="2021-03" db="EMBL/GenBank/DDBJ databases">
        <title>Revisited historic fungal species revealed as producer of novel bioactive compounds through whole genome sequencing and comparative genomics.</title>
        <authorList>
            <person name="Vignolle G.A."/>
            <person name="Hochenegger N."/>
            <person name="Mach R.L."/>
            <person name="Mach-Aigner A.R."/>
            <person name="Javad Rahimi M."/>
            <person name="Salim K.A."/>
            <person name="Chan C.M."/>
            <person name="Lim L.B.L."/>
            <person name="Cai F."/>
            <person name="Druzhinina I.S."/>
            <person name="U'Ren J.M."/>
            <person name="Derntl C."/>
        </authorList>
    </citation>
    <scope>NUCLEOTIDE SEQUENCE</scope>
    <source>
        <strain evidence="10">TUCIM 5799</strain>
    </source>
</reference>
<dbReference type="PANTHER" id="PTHR14360">
    <property type="entry name" value="PROTEIN FMP32, MITOCHONDRIAL"/>
    <property type="match status" value="1"/>
</dbReference>
<evidence type="ECO:0000256" key="6">
    <source>
        <dbReference type="ARBA" id="ARBA00023128"/>
    </source>
</evidence>
<dbReference type="GO" id="GO:0016020">
    <property type="term" value="C:membrane"/>
    <property type="evidence" value="ECO:0007669"/>
    <property type="project" value="UniProtKB-SubCell"/>
</dbReference>
<dbReference type="EMBL" id="JAFIMR010000027">
    <property type="protein sequence ID" value="KAI1862539.1"/>
    <property type="molecule type" value="Genomic_DNA"/>
</dbReference>
<dbReference type="Pfam" id="PF07798">
    <property type="entry name" value="CCDC90-like"/>
    <property type="match status" value="1"/>
</dbReference>
<evidence type="ECO:0000256" key="8">
    <source>
        <dbReference type="SAM" id="MobiDB-lite"/>
    </source>
</evidence>
<keyword evidence="5" id="KW-0175">Coiled coil</keyword>
<dbReference type="InterPro" id="IPR024461">
    <property type="entry name" value="CCDC90-like"/>
</dbReference>
<evidence type="ECO:0000256" key="4">
    <source>
        <dbReference type="ARBA" id="ARBA00022989"/>
    </source>
</evidence>
<evidence type="ECO:0000256" key="9">
    <source>
        <dbReference type="SAM" id="Phobius"/>
    </source>
</evidence>
<organism evidence="10 11">
    <name type="scientific">Neoarthrinium moseri</name>
    <dbReference type="NCBI Taxonomy" id="1658444"/>
    <lineage>
        <taxon>Eukaryota</taxon>
        <taxon>Fungi</taxon>
        <taxon>Dikarya</taxon>
        <taxon>Ascomycota</taxon>
        <taxon>Pezizomycotina</taxon>
        <taxon>Sordariomycetes</taxon>
        <taxon>Xylariomycetidae</taxon>
        <taxon>Amphisphaeriales</taxon>
        <taxon>Apiosporaceae</taxon>
        <taxon>Neoarthrinium</taxon>
    </lineage>
</organism>
<keyword evidence="3 9" id="KW-0812">Transmembrane</keyword>
<feature type="compositionally biased region" description="Low complexity" evidence="8">
    <location>
        <begin position="387"/>
        <end position="396"/>
    </location>
</feature>